<evidence type="ECO:0000313" key="4">
    <source>
        <dbReference type="Proteomes" id="UP000287601"/>
    </source>
</evidence>
<gene>
    <name evidence="3" type="ORF">EQM06_00885</name>
</gene>
<feature type="domain" description="SLH" evidence="2">
    <location>
        <begin position="107"/>
        <end position="170"/>
    </location>
</feature>
<dbReference type="InterPro" id="IPR001119">
    <property type="entry name" value="SLH_dom"/>
</dbReference>
<evidence type="ECO:0000256" key="1">
    <source>
        <dbReference type="ARBA" id="ARBA00022737"/>
    </source>
</evidence>
<evidence type="ECO:0000259" key="2">
    <source>
        <dbReference type="PROSITE" id="PS51272"/>
    </source>
</evidence>
<dbReference type="EMBL" id="CP035281">
    <property type="protein sequence ID" value="QAT41892.1"/>
    <property type="molecule type" value="Genomic_DNA"/>
</dbReference>
<protein>
    <submittedName>
        <fullName evidence="3">S-layer homology domain-containing protein</fullName>
    </submittedName>
</protein>
<dbReference type="OrthoDB" id="174569at2"/>
<organism evidence="3 4">
    <name type="scientific">Aminipila luticellarii</name>
    <dbReference type="NCBI Taxonomy" id="2507160"/>
    <lineage>
        <taxon>Bacteria</taxon>
        <taxon>Bacillati</taxon>
        <taxon>Bacillota</taxon>
        <taxon>Clostridia</taxon>
        <taxon>Peptostreptococcales</taxon>
        <taxon>Anaerovoracaceae</taxon>
        <taxon>Aminipila</taxon>
    </lineage>
</organism>
<reference evidence="3 4" key="1">
    <citation type="submission" date="2019-01" db="EMBL/GenBank/DDBJ databases">
        <title>Draft genomes of a novel of Aminipila strains.</title>
        <authorList>
            <person name="Ma S."/>
        </authorList>
    </citation>
    <scope>NUCLEOTIDE SEQUENCE [LARGE SCALE GENOMIC DNA]</scope>
    <source>
        <strain evidence="4">JN-39</strain>
    </source>
</reference>
<keyword evidence="4" id="KW-1185">Reference proteome</keyword>
<accession>A0A410PSF1</accession>
<feature type="domain" description="SLH" evidence="2">
    <location>
        <begin position="43"/>
        <end position="106"/>
    </location>
</feature>
<dbReference type="PROSITE" id="PS51272">
    <property type="entry name" value="SLH"/>
    <property type="match status" value="2"/>
</dbReference>
<proteinExistence type="predicted"/>
<dbReference type="KEGG" id="amij:EQM06_00885"/>
<evidence type="ECO:0000313" key="3">
    <source>
        <dbReference type="EMBL" id="QAT41892.1"/>
    </source>
</evidence>
<dbReference type="Pfam" id="PF00395">
    <property type="entry name" value="SLH"/>
    <property type="match status" value="2"/>
</dbReference>
<keyword evidence="1" id="KW-0677">Repeat</keyword>
<dbReference type="AlphaFoldDB" id="A0A410PSF1"/>
<name>A0A410PSF1_9FIRM</name>
<dbReference type="Proteomes" id="UP000287601">
    <property type="component" value="Chromosome"/>
</dbReference>
<sequence>MKRIVIQEGNHMIGKKLAAVALSAVLVLSSGIMAFADTTSWDSGNVYPSDVLNTKLLTPVKFLIDKKVVTGDQDGLFHPEKSITRAEFATMMAKATNNTNELDIVAKQNYYNDLAGYDWAKGYINACAKASLIQGVGNEKFAPGKNVSYAEVITIIIRSKNPSAVTTGTWPDNYILYAQMNMNSMISDRNISDWSAPATKGDVATMLYRSMPKN</sequence>